<dbReference type="AlphaFoldDB" id="A0A3L6TG31"/>
<evidence type="ECO:0000313" key="3">
    <source>
        <dbReference type="Proteomes" id="UP000275267"/>
    </source>
</evidence>
<proteinExistence type="predicted"/>
<gene>
    <name evidence="2" type="ORF">C2845_PM01G32790</name>
</gene>
<reference evidence="3" key="1">
    <citation type="journal article" date="2019" name="Nat. Commun.">
        <title>The genome of broomcorn millet.</title>
        <authorList>
            <person name="Zou C."/>
            <person name="Miki D."/>
            <person name="Li D."/>
            <person name="Tang Q."/>
            <person name="Xiao L."/>
            <person name="Rajput S."/>
            <person name="Deng P."/>
            <person name="Jia W."/>
            <person name="Huang R."/>
            <person name="Zhang M."/>
            <person name="Sun Y."/>
            <person name="Hu J."/>
            <person name="Fu X."/>
            <person name="Schnable P.S."/>
            <person name="Li F."/>
            <person name="Zhang H."/>
            <person name="Feng B."/>
            <person name="Zhu X."/>
            <person name="Liu R."/>
            <person name="Schnable J.C."/>
            <person name="Zhu J.-K."/>
            <person name="Zhang H."/>
        </authorList>
    </citation>
    <scope>NUCLEOTIDE SEQUENCE [LARGE SCALE GENOMIC DNA]</scope>
</reference>
<evidence type="ECO:0000256" key="1">
    <source>
        <dbReference type="SAM" id="MobiDB-lite"/>
    </source>
</evidence>
<accession>A0A3L6TG31</accession>
<name>A0A3L6TG31_PANMI</name>
<keyword evidence="3" id="KW-1185">Reference proteome</keyword>
<dbReference type="Proteomes" id="UP000275267">
    <property type="component" value="Unassembled WGS sequence"/>
</dbReference>
<sequence length="200" mass="22732">MQQQMAGLVRQVTGLSPRPRAADGSSGPNGQHRVVVRTGRARPGRVVAAAHVAARPRYCRLRVAASAIAFPDTSNQLLEQQLVRPGNTALNQLISYYHHQEGQVLRGRDEGPGRRARRVWRRQQRHLRQLPPQRSCRVAREARLQRGLLDIHGRLGSVRVEPQVLRTFEEWRQVRCQGEACANQRRTNHRRAYDRDPAGS</sequence>
<dbReference type="EMBL" id="PQIB02000001">
    <property type="protein sequence ID" value="RLN39292.1"/>
    <property type="molecule type" value="Genomic_DNA"/>
</dbReference>
<protein>
    <submittedName>
        <fullName evidence="2">Uncharacterized protein</fullName>
    </submittedName>
</protein>
<feature type="region of interest" description="Disordered" evidence="1">
    <location>
        <begin position="1"/>
        <end position="33"/>
    </location>
</feature>
<evidence type="ECO:0000313" key="2">
    <source>
        <dbReference type="EMBL" id="RLN39292.1"/>
    </source>
</evidence>
<organism evidence="2 3">
    <name type="scientific">Panicum miliaceum</name>
    <name type="common">Proso millet</name>
    <name type="synonym">Broomcorn millet</name>
    <dbReference type="NCBI Taxonomy" id="4540"/>
    <lineage>
        <taxon>Eukaryota</taxon>
        <taxon>Viridiplantae</taxon>
        <taxon>Streptophyta</taxon>
        <taxon>Embryophyta</taxon>
        <taxon>Tracheophyta</taxon>
        <taxon>Spermatophyta</taxon>
        <taxon>Magnoliopsida</taxon>
        <taxon>Liliopsida</taxon>
        <taxon>Poales</taxon>
        <taxon>Poaceae</taxon>
        <taxon>PACMAD clade</taxon>
        <taxon>Panicoideae</taxon>
        <taxon>Panicodae</taxon>
        <taxon>Paniceae</taxon>
        <taxon>Panicinae</taxon>
        <taxon>Panicum</taxon>
        <taxon>Panicum sect. Panicum</taxon>
    </lineage>
</organism>
<comment type="caution">
    <text evidence="2">The sequence shown here is derived from an EMBL/GenBank/DDBJ whole genome shotgun (WGS) entry which is preliminary data.</text>
</comment>